<keyword evidence="2" id="KW-1185">Reference proteome</keyword>
<accession>A0ABY5YJA0</accession>
<name>A0ABY5YJA0_9DEIO</name>
<proteinExistence type="predicted"/>
<dbReference type="EMBL" id="CP104213">
    <property type="protein sequence ID" value="UWX64873.1"/>
    <property type="molecule type" value="Genomic_DNA"/>
</dbReference>
<sequence>MSTPPAKKFTLSWRDLEARVPLDDLPDFHRAFLDWRGVEGASAMPLRRVQQRVEAELNKWVQSGQATRSGDDLLIEPAALSDFAAARPWLAAGELPEAAGSDGSSG</sequence>
<evidence type="ECO:0000313" key="1">
    <source>
        <dbReference type="EMBL" id="UWX64873.1"/>
    </source>
</evidence>
<organism evidence="1 2">
    <name type="scientific">Deinococcus rubellus</name>
    <dbReference type="NCBI Taxonomy" id="1889240"/>
    <lineage>
        <taxon>Bacteria</taxon>
        <taxon>Thermotogati</taxon>
        <taxon>Deinococcota</taxon>
        <taxon>Deinococci</taxon>
        <taxon>Deinococcales</taxon>
        <taxon>Deinococcaceae</taxon>
        <taxon>Deinococcus</taxon>
    </lineage>
</organism>
<evidence type="ECO:0000313" key="2">
    <source>
        <dbReference type="Proteomes" id="UP001060261"/>
    </source>
</evidence>
<reference evidence="1" key="1">
    <citation type="submission" date="2022-09" db="EMBL/GenBank/DDBJ databases">
        <title>genome sequence of Deinococcus rubellus.</title>
        <authorList>
            <person name="Srinivasan S."/>
        </authorList>
    </citation>
    <scope>NUCLEOTIDE SEQUENCE</scope>
    <source>
        <strain evidence="1">Ant6</strain>
    </source>
</reference>
<dbReference type="Proteomes" id="UP001060261">
    <property type="component" value="Chromosome"/>
</dbReference>
<gene>
    <name evidence="1" type="ORF">N0D28_04210</name>
</gene>
<protein>
    <submittedName>
        <fullName evidence="1">Uncharacterized protein</fullName>
    </submittedName>
</protein>
<dbReference type="RefSeq" id="WP_260561131.1">
    <property type="nucleotide sequence ID" value="NZ_BAABEC010000069.1"/>
</dbReference>